<keyword evidence="5 9" id="KW-0472">Membrane</keyword>
<evidence type="ECO:0000256" key="7">
    <source>
        <dbReference type="ARBA" id="ARBA00029447"/>
    </source>
</evidence>
<evidence type="ECO:0000259" key="10">
    <source>
        <dbReference type="PROSITE" id="PS50111"/>
    </source>
</evidence>
<dbReference type="Proteomes" id="UP000217785">
    <property type="component" value="Unassembled WGS sequence"/>
</dbReference>
<keyword evidence="2" id="KW-1003">Cell membrane</keyword>
<dbReference type="Pfam" id="PF17202">
    <property type="entry name" value="sCache_3_3"/>
    <property type="match status" value="1"/>
</dbReference>
<comment type="subcellular location">
    <subcellularLocation>
        <location evidence="1">Cell membrane</location>
        <topology evidence="1">Multi-pass membrane protein</topology>
    </subcellularLocation>
</comment>
<organism evidence="12 13">
    <name type="scientific">Effusibacillus lacus</name>
    <dbReference type="NCBI Taxonomy" id="1348429"/>
    <lineage>
        <taxon>Bacteria</taxon>
        <taxon>Bacillati</taxon>
        <taxon>Bacillota</taxon>
        <taxon>Bacilli</taxon>
        <taxon>Bacillales</taxon>
        <taxon>Alicyclobacillaceae</taxon>
        <taxon>Effusibacillus</taxon>
    </lineage>
</organism>
<keyword evidence="6 8" id="KW-0807">Transducer</keyword>
<sequence>MYFFYSLPVRAKLIGLLLLVLIPAFAYTGYREIDLITKIIKQEAIEKAKSDLNTSFAILDAMYPGDWDTKGGKLYKGEQVMNENFAIVDKIGELTNGDTVTIFHGDTRVATNVKKADGSRAVGTKVSDAVKQTVIDKGQPYYGEANVVGKTYQSAYMPIKDASGKIIGIWYVGAPDERIQAEVRKSIRKTMVDSVIILAVVTAFLFVFLIPIGRRIKELLAGFERIETGDFTARIAVRGGDEFGKLAKSMNRMTEQLQDLIGQVKTSAVSVAGTVKQVSETVRESARASEEVAISIQQVAAGAEQQTQGVEQASAIVEETSAGLQEMAASTQKVADLSGKVIDLANEGGSIIQKSIAQMGEITETVDSVAEVIGVLQEHATQITAITDLITNIANQTNLLALNAAIEAARAGEHGRGFSVVADEVRKLAEETTRSAQEIRDMIQLVNEKTLQAVQAVQNSKHAAESGQEMSKLAEESFKAIQTSVFEVSDNIQAVTAAIEEIAAGSQEMVNAMEQIAHIAETNSQQSQGVAAATEQQTAGMEEVARAADHLMKISKELETAVARIKI</sequence>
<dbReference type="GO" id="GO:0004888">
    <property type="term" value="F:transmembrane signaling receptor activity"/>
    <property type="evidence" value="ECO:0007669"/>
    <property type="project" value="InterPro"/>
</dbReference>
<evidence type="ECO:0000256" key="3">
    <source>
        <dbReference type="ARBA" id="ARBA00022692"/>
    </source>
</evidence>
<protein>
    <submittedName>
        <fullName evidence="12">Methyl-accepting chemotaxis protein</fullName>
    </submittedName>
</protein>
<dbReference type="SMART" id="SM00304">
    <property type="entry name" value="HAMP"/>
    <property type="match status" value="1"/>
</dbReference>
<keyword evidence="3 9" id="KW-0812">Transmembrane</keyword>
<keyword evidence="13" id="KW-1185">Reference proteome</keyword>
<evidence type="ECO:0000256" key="5">
    <source>
        <dbReference type="ARBA" id="ARBA00023136"/>
    </source>
</evidence>
<dbReference type="GO" id="GO:0005886">
    <property type="term" value="C:plasma membrane"/>
    <property type="evidence" value="ECO:0007669"/>
    <property type="project" value="UniProtKB-SubCell"/>
</dbReference>
<dbReference type="SMART" id="SM00283">
    <property type="entry name" value="MA"/>
    <property type="match status" value="1"/>
</dbReference>
<dbReference type="EMBL" id="BDUF01000106">
    <property type="protein sequence ID" value="GAX91601.1"/>
    <property type="molecule type" value="Genomic_DNA"/>
</dbReference>
<evidence type="ECO:0000256" key="8">
    <source>
        <dbReference type="PROSITE-ProRule" id="PRU00284"/>
    </source>
</evidence>
<dbReference type="GO" id="GO:0006935">
    <property type="term" value="P:chemotaxis"/>
    <property type="evidence" value="ECO:0007669"/>
    <property type="project" value="InterPro"/>
</dbReference>
<dbReference type="GO" id="GO:0007165">
    <property type="term" value="P:signal transduction"/>
    <property type="evidence" value="ECO:0007669"/>
    <property type="project" value="UniProtKB-KW"/>
</dbReference>
<dbReference type="AlphaFoldDB" id="A0A292YRR0"/>
<dbReference type="Gene3D" id="1.10.287.950">
    <property type="entry name" value="Methyl-accepting chemotaxis protein"/>
    <property type="match status" value="1"/>
</dbReference>
<proteinExistence type="inferred from homology"/>
<evidence type="ECO:0000256" key="6">
    <source>
        <dbReference type="ARBA" id="ARBA00023224"/>
    </source>
</evidence>
<evidence type="ECO:0000259" key="11">
    <source>
        <dbReference type="PROSITE" id="PS50885"/>
    </source>
</evidence>
<reference evidence="13" key="1">
    <citation type="submission" date="2017-07" db="EMBL/GenBank/DDBJ databases">
        <title>Draft genome sequence of Effusibacillus lacus strain skLN1.</title>
        <authorList>
            <person name="Watanabe M."/>
            <person name="Kojima H."/>
            <person name="Fukui M."/>
        </authorList>
    </citation>
    <scope>NUCLEOTIDE SEQUENCE [LARGE SCALE GENOMIC DNA]</scope>
    <source>
        <strain evidence="13">skLN1</strain>
    </source>
</reference>
<dbReference type="CDD" id="cd06225">
    <property type="entry name" value="HAMP"/>
    <property type="match status" value="1"/>
</dbReference>
<dbReference type="PANTHER" id="PTHR32089">
    <property type="entry name" value="METHYL-ACCEPTING CHEMOTAXIS PROTEIN MCPB"/>
    <property type="match status" value="1"/>
</dbReference>
<dbReference type="SUPFAM" id="SSF103190">
    <property type="entry name" value="Sensory domain-like"/>
    <property type="match status" value="1"/>
</dbReference>
<dbReference type="InterPro" id="IPR029151">
    <property type="entry name" value="Sensor-like_sf"/>
</dbReference>
<dbReference type="Pfam" id="PF00015">
    <property type="entry name" value="MCPsignal"/>
    <property type="match status" value="1"/>
</dbReference>
<dbReference type="PRINTS" id="PR00260">
    <property type="entry name" value="CHEMTRNSDUCR"/>
</dbReference>
<comment type="caution">
    <text evidence="12">The sequence shown here is derived from an EMBL/GenBank/DDBJ whole genome shotgun (WGS) entry which is preliminary data.</text>
</comment>
<evidence type="ECO:0000313" key="12">
    <source>
        <dbReference type="EMBL" id="GAX91601.1"/>
    </source>
</evidence>
<dbReference type="SUPFAM" id="SSF58104">
    <property type="entry name" value="Methyl-accepting chemotaxis protein (MCP) signaling domain"/>
    <property type="match status" value="1"/>
</dbReference>
<dbReference type="CDD" id="cd11386">
    <property type="entry name" value="MCP_signal"/>
    <property type="match status" value="1"/>
</dbReference>
<gene>
    <name evidence="12" type="ORF">EFBL_3291</name>
</gene>
<feature type="transmembrane region" description="Helical" evidence="9">
    <location>
        <begin position="194"/>
        <end position="212"/>
    </location>
</feature>
<feature type="domain" description="Methyl-accepting transducer" evidence="10">
    <location>
        <begin position="281"/>
        <end position="517"/>
    </location>
</feature>
<dbReference type="InterPro" id="IPR033463">
    <property type="entry name" value="sCache_3"/>
</dbReference>
<accession>A0A292YRR0</accession>
<evidence type="ECO:0000313" key="13">
    <source>
        <dbReference type="Proteomes" id="UP000217785"/>
    </source>
</evidence>
<dbReference type="PROSITE" id="PS50111">
    <property type="entry name" value="CHEMOTAXIS_TRANSDUC_2"/>
    <property type="match status" value="1"/>
</dbReference>
<evidence type="ECO:0000256" key="1">
    <source>
        <dbReference type="ARBA" id="ARBA00004651"/>
    </source>
</evidence>
<evidence type="ECO:0000256" key="4">
    <source>
        <dbReference type="ARBA" id="ARBA00022989"/>
    </source>
</evidence>
<dbReference type="InterPro" id="IPR004090">
    <property type="entry name" value="Chemotax_Me-accpt_rcpt"/>
</dbReference>
<dbReference type="PROSITE" id="PS50885">
    <property type="entry name" value="HAMP"/>
    <property type="match status" value="1"/>
</dbReference>
<dbReference type="Pfam" id="PF00672">
    <property type="entry name" value="HAMP"/>
    <property type="match status" value="1"/>
</dbReference>
<dbReference type="InterPro" id="IPR003660">
    <property type="entry name" value="HAMP_dom"/>
</dbReference>
<dbReference type="InterPro" id="IPR004089">
    <property type="entry name" value="MCPsignal_dom"/>
</dbReference>
<name>A0A292YRR0_9BACL</name>
<feature type="domain" description="HAMP" evidence="11">
    <location>
        <begin position="210"/>
        <end position="262"/>
    </location>
</feature>
<evidence type="ECO:0000256" key="2">
    <source>
        <dbReference type="ARBA" id="ARBA00022475"/>
    </source>
</evidence>
<keyword evidence="4 9" id="KW-1133">Transmembrane helix</keyword>
<comment type="similarity">
    <text evidence="7">Belongs to the methyl-accepting chemotaxis (MCP) protein family.</text>
</comment>
<dbReference type="PANTHER" id="PTHR32089:SF112">
    <property type="entry name" value="LYSOZYME-LIKE PROTEIN-RELATED"/>
    <property type="match status" value="1"/>
</dbReference>
<evidence type="ECO:0000256" key="9">
    <source>
        <dbReference type="SAM" id="Phobius"/>
    </source>
</evidence>